<reference evidence="3 4" key="1">
    <citation type="submission" date="2017-04" db="EMBL/GenBank/DDBJ databases">
        <title>Draft genome sequence of Marssonina coronaria NL1: causal agent of apple blotch.</title>
        <authorList>
            <person name="Cheng Q."/>
        </authorList>
    </citation>
    <scope>NUCLEOTIDE SEQUENCE [LARGE SCALE GENOMIC DNA]</scope>
    <source>
        <strain evidence="3 4">NL1</strain>
    </source>
</reference>
<protein>
    <submittedName>
        <fullName evidence="3">Uncharacterized protein</fullName>
    </submittedName>
</protein>
<dbReference type="EMBL" id="MZNU01000297">
    <property type="protein sequence ID" value="OWP01053.1"/>
    <property type="molecule type" value="Genomic_DNA"/>
</dbReference>
<feature type="transmembrane region" description="Helical" evidence="2">
    <location>
        <begin position="566"/>
        <end position="585"/>
    </location>
</feature>
<name>A0A218Z0I4_9HELO</name>
<gene>
    <name evidence="3" type="ORF">B2J93_6527</name>
</gene>
<dbReference type="OrthoDB" id="412402at2759"/>
<evidence type="ECO:0000256" key="2">
    <source>
        <dbReference type="SAM" id="Phobius"/>
    </source>
</evidence>
<feature type="compositionally biased region" description="Polar residues" evidence="1">
    <location>
        <begin position="74"/>
        <end position="88"/>
    </location>
</feature>
<feature type="compositionally biased region" description="Polar residues" evidence="1">
    <location>
        <begin position="123"/>
        <end position="146"/>
    </location>
</feature>
<organism evidence="3 4">
    <name type="scientific">Diplocarpon coronariae</name>
    <dbReference type="NCBI Taxonomy" id="2795749"/>
    <lineage>
        <taxon>Eukaryota</taxon>
        <taxon>Fungi</taxon>
        <taxon>Dikarya</taxon>
        <taxon>Ascomycota</taxon>
        <taxon>Pezizomycotina</taxon>
        <taxon>Leotiomycetes</taxon>
        <taxon>Helotiales</taxon>
        <taxon>Drepanopezizaceae</taxon>
        <taxon>Diplocarpon</taxon>
    </lineage>
</organism>
<keyword evidence="4" id="KW-1185">Reference proteome</keyword>
<dbReference type="PANTHER" id="PTHR36847:SF1">
    <property type="entry name" value="AMIDOLIGASE ENZYME"/>
    <property type="match status" value="1"/>
</dbReference>
<dbReference type="InParanoid" id="A0A218Z0I4"/>
<proteinExistence type="predicted"/>
<evidence type="ECO:0000313" key="3">
    <source>
        <dbReference type="EMBL" id="OWP01053.1"/>
    </source>
</evidence>
<dbReference type="AlphaFoldDB" id="A0A218Z0I4"/>
<accession>A0A218Z0I4</accession>
<evidence type="ECO:0000256" key="1">
    <source>
        <dbReference type="SAM" id="MobiDB-lite"/>
    </source>
</evidence>
<feature type="region of interest" description="Disordered" evidence="1">
    <location>
        <begin position="51"/>
        <end position="146"/>
    </location>
</feature>
<feature type="compositionally biased region" description="Pro residues" evidence="1">
    <location>
        <begin position="54"/>
        <end position="64"/>
    </location>
</feature>
<dbReference type="Proteomes" id="UP000242519">
    <property type="component" value="Unassembled WGS sequence"/>
</dbReference>
<keyword evidence="2" id="KW-0472">Membrane</keyword>
<comment type="caution">
    <text evidence="3">The sequence shown here is derived from an EMBL/GenBank/DDBJ whole genome shotgun (WGS) entry which is preliminary data.</text>
</comment>
<evidence type="ECO:0000313" key="4">
    <source>
        <dbReference type="Proteomes" id="UP000242519"/>
    </source>
</evidence>
<dbReference type="PANTHER" id="PTHR36847">
    <property type="entry name" value="AMIDOLIGASE ENZYME"/>
    <property type="match status" value="1"/>
</dbReference>
<keyword evidence="2" id="KW-1133">Transmembrane helix</keyword>
<feature type="region of interest" description="Disordered" evidence="1">
    <location>
        <begin position="1"/>
        <end position="21"/>
    </location>
</feature>
<sequence>MAAEGQARLQALRDSSRRSGDFYEPVLTFGLELELDFAIRRDLYQQWLATEPTIPAPPQTPPGSPAGRNDFRNKQGTTEKSSIRLNSQDYHDDGGEEDVDVSDTPGVERQQATQSHRTEPDGPSSTAPDGSKASQESFESVLTVSSRDSQDSYSLRQKLLMYFLAYLNRQLPTSRPGPSSLGEVIWGGYPKTARSDAWHLTWDDSVHPSLADLAAELGMTLDEVRKMYRCVGGEVVSQVLKLEEEQTWVPMIEQLHEDLAWSGDHGSFFTQQEHLHVHFAMADGEISLELAQTLCVLYGLFEAQIEKWVGIGNRDSMWCWRLRLGMERLRLQPTADGNNIKSLPDRRYTPSKFADLIYATSSLEQLRTATTGRPGGEAFTPDGKPAIEIGARDWTTVNVSMERGNKPTTFEFRHHHGTSDPEVVKWWVRFCGSMLKHAHLLVQQGVKLQDPTKPAPGKVSFLDLLVKENILDIIRFPPAGKAHFALQSVRNHDARFESQRIVDEMLVQERIVRRNLGQAPCTKMDDEMMNEQWYQDALVEYELPPLRLGSNGKYRTYFRRDKAQTGHAYALIAIGVALGLGLNRIRKLAIACYKSTALASEEASIDQSGQVAYWLFLRSRRTQTKEREVKESKKVEEWLRDCKLM</sequence>
<keyword evidence="2" id="KW-0812">Transmembrane</keyword>